<dbReference type="PANTHER" id="PTHR10631:SF3">
    <property type="entry name" value="TRNA (GUANINE(26)-N(2))-DIMETHYLTRANSFERASE"/>
    <property type="match status" value="1"/>
</dbReference>
<dbReference type="Gene3D" id="3.40.50.150">
    <property type="entry name" value="Vaccinia Virus protein VP39"/>
    <property type="match status" value="1"/>
</dbReference>
<protein>
    <recommendedName>
        <fullName evidence="9 10">tRNA (guanine(26)-N(2))-dimethyltransferase</fullName>
        <ecNumber evidence="9 10">2.1.1.216</ecNumber>
    </recommendedName>
    <alternativeName>
        <fullName evidence="10">tRNA 2,2-dimethylguanosine-26 methyltransferase</fullName>
    </alternativeName>
    <alternativeName>
        <fullName evidence="10">tRNA(guanine-26,N(2)-N(2)) methyltransferase</fullName>
    </alternativeName>
    <alternativeName>
        <fullName evidence="10">tRNA(m(2,2)G26)dimethyltransferase</fullName>
    </alternativeName>
</protein>
<evidence type="ECO:0000256" key="1">
    <source>
        <dbReference type="ARBA" id="ARBA00022555"/>
    </source>
</evidence>
<dbReference type="EMBL" id="QEFD01000236">
    <property type="protein sequence ID" value="PVU73964.1"/>
    <property type="molecule type" value="Genomic_DNA"/>
</dbReference>
<feature type="binding site" evidence="10">
    <location>
        <position position="262"/>
    </location>
    <ligand>
        <name>Zn(2+)</name>
        <dbReference type="ChEBI" id="CHEBI:29105"/>
    </ligand>
</feature>
<dbReference type="InterPro" id="IPR029063">
    <property type="entry name" value="SAM-dependent_MTases_sf"/>
</dbReference>
<proteinExistence type="inferred from homology"/>
<dbReference type="GO" id="GO:0002940">
    <property type="term" value="P:tRNA N2-guanine methylation"/>
    <property type="evidence" value="ECO:0007669"/>
    <property type="project" value="TreeGrafter"/>
</dbReference>
<comment type="function">
    <text evidence="10">Dimethylates a single guanine residue at position 26 of a number of tRNAs using S-adenosyl-L-methionine as donor of the methyl groups.</text>
</comment>
<dbReference type="InterPro" id="IPR042296">
    <property type="entry name" value="tRNA_met_Trm1_C"/>
</dbReference>
<dbReference type="PANTHER" id="PTHR10631">
    <property type="entry name" value="N 2 ,N 2 -DIMETHYLGUANOSINE TRNA METHYLTRANSFERASE"/>
    <property type="match status" value="1"/>
</dbReference>
<dbReference type="Proteomes" id="UP000245638">
    <property type="component" value="Unassembled WGS sequence"/>
</dbReference>
<dbReference type="AlphaFoldDB" id="A0A2T9X1K5"/>
<sequence>MRLVEIKEGKARIFIPDPKEYEKNGKFDPSWAPVFYNPRMMFNRDISVIAVSIISPKSIIDALAASGIRGIRYYLESNSPIEEIIFNDKSKVAVDLISKNVEANGVKVAKITNRDANSLLYEVITDYVDIDPFGSPSPFILSSVNAVKNGGYIAYTATDLAPLEGSAKKSCKRKYDVNNSKLSFSKEVGLRVLLSKIVREAAILEKAVEPIFAFYNDYYYRVIIRVTRGAKRADESIEKLGYFYECEKCGFSGSSKDPIEKCPRCGNKVKISGPVWLGKINDDSFVHKMIDYLQNFSYIKNFEAVSILLHKILQENKYPPGYYNLEFIASKYKINVPAREKIIECLGDASQTHFSSKGIKTSKSFDEILECMKTLSNKV</sequence>
<evidence type="ECO:0000256" key="9">
    <source>
        <dbReference type="ARBA" id="ARBA00039099"/>
    </source>
</evidence>
<comment type="similarity">
    <text evidence="10 11">Belongs to the class I-like SAM-binding methyltransferase superfamily. Trm1 family.</text>
</comment>
<evidence type="ECO:0000256" key="4">
    <source>
        <dbReference type="ARBA" id="ARBA00022691"/>
    </source>
</evidence>
<evidence type="ECO:0000313" key="12">
    <source>
        <dbReference type="EMBL" id="PVU73964.1"/>
    </source>
</evidence>
<dbReference type="NCBIfam" id="TIGR00308">
    <property type="entry name" value="TRM1"/>
    <property type="match status" value="1"/>
</dbReference>
<dbReference type="InterPro" id="IPR002905">
    <property type="entry name" value="Trm1"/>
</dbReference>
<gene>
    <name evidence="10" type="primary">trm1</name>
    <name evidence="12" type="ORF">DDW13_09430</name>
</gene>
<dbReference type="Pfam" id="PF02005">
    <property type="entry name" value="TRM"/>
    <property type="match status" value="1"/>
</dbReference>
<dbReference type="GO" id="GO:0160104">
    <property type="term" value="F:tRNA (guanine(26)-N2)-dimethyltransferase activity"/>
    <property type="evidence" value="ECO:0007669"/>
    <property type="project" value="UniProtKB-UniRule"/>
</dbReference>
<evidence type="ECO:0000256" key="8">
    <source>
        <dbReference type="ARBA" id="ARBA00022884"/>
    </source>
</evidence>
<keyword evidence="2 10" id="KW-0489">Methyltransferase</keyword>
<keyword evidence="6 10" id="KW-0479">Metal-binding</keyword>
<feature type="binding site" evidence="10">
    <location>
        <position position="246"/>
    </location>
    <ligand>
        <name>Zn(2+)</name>
        <dbReference type="ChEBI" id="CHEBI:29105"/>
    </ligand>
</feature>
<feature type="binding site" evidence="10">
    <location>
        <position position="69"/>
    </location>
    <ligand>
        <name>S-adenosyl-L-methionine</name>
        <dbReference type="ChEBI" id="CHEBI:59789"/>
    </ligand>
</feature>
<evidence type="ECO:0000313" key="13">
    <source>
        <dbReference type="Proteomes" id="UP000245638"/>
    </source>
</evidence>
<dbReference type="EC" id="2.1.1.216" evidence="9 10"/>
<evidence type="ECO:0000256" key="11">
    <source>
        <dbReference type="PROSITE-ProRule" id="PRU00958"/>
    </source>
</evidence>
<dbReference type="HAMAP" id="MF_00290">
    <property type="entry name" value="tRNA_dimethyltr_TRM1"/>
    <property type="match status" value="1"/>
</dbReference>
<feature type="binding site" evidence="10">
    <location>
        <position position="265"/>
    </location>
    <ligand>
        <name>Zn(2+)</name>
        <dbReference type="ChEBI" id="CHEBI:29105"/>
    </ligand>
</feature>
<keyword evidence="8 10" id="KW-0694">RNA-binding</keyword>
<dbReference type="InterPro" id="IPR022923">
    <property type="entry name" value="TRM1_arc_bac"/>
</dbReference>
<dbReference type="GO" id="GO:0046872">
    <property type="term" value="F:metal ion binding"/>
    <property type="evidence" value="ECO:0007669"/>
    <property type="project" value="UniProtKB-KW"/>
</dbReference>
<evidence type="ECO:0000256" key="10">
    <source>
        <dbReference type="HAMAP-Rule" id="MF_00290"/>
    </source>
</evidence>
<name>A0A2T9X1K5_9CREN</name>
<feature type="binding site" evidence="10">
    <location>
        <position position="44"/>
    </location>
    <ligand>
        <name>S-adenosyl-L-methionine</name>
        <dbReference type="ChEBI" id="CHEBI:59789"/>
    </ligand>
</feature>
<organism evidence="12 13">
    <name type="scientific">Acidianus hospitalis</name>
    <dbReference type="NCBI Taxonomy" id="563177"/>
    <lineage>
        <taxon>Archaea</taxon>
        <taxon>Thermoproteota</taxon>
        <taxon>Thermoprotei</taxon>
        <taxon>Sulfolobales</taxon>
        <taxon>Sulfolobaceae</taxon>
        <taxon>Acidianus</taxon>
    </lineage>
</organism>
<evidence type="ECO:0000256" key="2">
    <source>
        <dbReference type="ARBA" id="ARBA00022603"/>
    </source>
</evidence>
<keyword evidence="7 10" id="KW-0862">Zinc</keyword>
<dbReference type="GO" id="GO:0000049">
    <property type="term" value="F:tRNA binding"/>
    <property type="evidence" value="ECO:0007669"/>
    <property type="project" value="UniProtKB-UniRule"/>
</dbReference>
<dbReference type="SUPFAM" id="SSF53335">
    <property type="entry name" value="S-adenosyl-L-methionine-dependent methyltransferases"/>
    <property type="match status" value="1"/>
</dbReference>
<evidence type="ECO:0000256" key="5">
    <source>
        <dbReference type="ARBA" id="ARBA00022694"/>
    </source>
</evidence>
<feature type="binding site" evidence="10">
    <location>
        <position position="88"/>
    </location>
    <ligand>
        <name>S-adenosyl-L-methionine</name>
        <dbReference type="ChEBI" id="CHEBI:59789"/>
    </ligand>
</feature>
<comment type="catalytic activity">
    <reaction evidence="10">
        <text>guanosine(26) in tRNA + 2 S-adenosyl-L-methionine = N(2)-dimethylguanosine(26) in tRNA + 2 S-adenosyl-L-homocysteine + 2 H(+)</text>
        <dbReference type="Rhea" id="RHEA:43140"/>
        <dbReference type="Rhea" id="RHEA-COMP:10359"/>
        <dbReference type="Rhea" id="RHEA-COMP:10360"/>
        <dbReference type="ChEBI" id="CHEBI:15378"/>
        <dbReference type="ChEBI" id="CHEBI:57856"/>
        <dbReference type="ChEBI" id="CHEBI:59789"/>
        <dbReference type="ChEBI" id="CHEBI:74269"/>
        <dbReference type="ChEBI" id="CHEBI:74513"/>
        <dbReference type="EC" id="2.1.1.216"/>
    </reaction>
</comment>
<keyword evidence="5 10" id="KW-0819">tRNA processing</keyword>
<keyword evidence="4 10" id="KW-0949">S-adenosyl-L-methionine</keyword>
<feature type="binding site" evidence="10">
    <location>
        <position position="249"/>
    </location>
    <ligand>
        <name>Zn(2+)</name>
        <dbReference type="ChEBI" id="CHEBI:29105"/>
    </ligand>
</feature>
<reference evidence="12 13" key="1">
    <citation type="journal article" date="2015" name="Appl. Environ. Microbiol.">
        <title>Nanoarchaeota, Their Sulfolobales Host, and Nanoarchaeota Virus Distribution across Yellowstone National Park Hot Springs.</title>
        <authorList>
            <person name="Munson-McGee J.H."/>
            <person name="Field E.K."/>
            <person name="Bateson M."/>
            <person name="Rooney C."/>
            <person name="Stepanauskas R."/>
            <person name="Young M.J."/>
        </authorList>
    </citation>
    <scope>NUCLEOTIDE SEQUENCE [LARGE SCALE GENOMIC DNA]</scope>
    <source>
        <strain evidence="12">SCGC AC-742_N10</strain>
    </source>
</reference>
<evidence type="ECO:0000256" key="3">
    <source>
        <dbReference type="ARBA" id="ARBA00022679"/>
    </source>
</evidence>
<feature type="binding site" evidence="10">
    <location>
        <position position="115"/>
    </location>
    <ligand>
        <name>S-adenosyl-L-methionine</name>
        <dbReference type="ChEBI" id="CHEBI:59789"/>
    </ligand>
</feature>
<feature type="binding site" evidence="10">
    <location>
        <position position="116"/>
    </location>
    <ligand>
        <name>S-adenosyl-L-methionine</name>
        <dbReference type="ChEBI" id="CHEBI:59789"/>
    </ligand>
</feature>
<evidence type="ECO:0000256" key="7">
    <source>
        <dbReference type="ARBA" id="ARBA00022833"/>
    </source>
</evidence>
<comment type="caution">
    <text evidence="12">The sequence shown here is derived from an EMBL/GenBank/DDBJ whole genome shotgun (WGS) entry which is preliminary data.</text>
</comment>
<dbReference type="PROSITE" id="PS51626">
    <property type="entry name" value="SAM_MT_TRM1"/>
    <property type="match status" value="1"/>
</dbReference>
<keyword evidence="1 10" id="KW-0820">tRNA-binding</keyword>
<accession>A0A2T9X1K5</accession>
<evidence type="ECO:0000256" key="6">
    <source>
        <dbReference type="ARBA" id="ARBA00022723"/>
    </source>
</evidence>
<dbReference type="Gene3D" id="3.30.56.70">
    <property type="entry name" value="N2,N2-dimethylguanosine tRNA methyltransferase, C-terminal domain"/>
    <property type="match status" value="1"/>
</dbReference>
<dbReference type="NCBIfam" id="NF003331">
    <property type="entry name" value="PRK04338.1-7"/>
    <property type="match status" value="1"/>
</dbReference>
<dbReference type="FunFam" id="3.40.50.150:FF:000272">
    <property type="entry name" value="tRNA (guanine(26)-N(2))-dimethyltransferase"/>
    <property type="match status" value="1"/>
</dbReference>
<keyword evidence="3 10" id="KW-0808">Transferase</keyword>